<keyword evidence="1 2" id="KW-0732">Signal</keyword>
<dbReference type="Proteomes" id="UP000281170">
    <property type="component" value="Plasmid 8"/>
</dbReference>
<dbReference type="Proteomes" id="UP000054859">
    <property type="component" value="Unassembled WGS sequence"/>
</dbReference>
<dbReference type="PATRIC" id="fig|45056.6.peg.2220"/>
<dbReference type="KEGG" id="ladl:NCTC12735_00208"/>
<evidence type="ECO:0000256" key="2">
    <source>
        <dbReference type="SAM" id="SignalP"/>
    </source>
</evidence>
<sequence length="185" mass="20233">MNKKIILVLISSLLAGCVAAVVVGAAGLVVYDRRSVFTIENDARIFYQVNKNIAGDPQFKGSHIVISSFNQSVLLVGEVPTTYLKDEAAKIAKTTPNVYRVYNQISIENPTTIAQRSKDTWITGQVRAEMLTKKGLESGSIRVVTENSVVYLLGIVTKEQSGLAVDVARQVPGVTKVVKVFRYIM</sequence>
<gene>
    <name evidence="4" type="ORF">Lade_2148</name>
    <name evidence="5" type="ORF">NCTC12735_00208</name>
</gene>
<accession>A0A0W0R199</accession>
<dbReference type="PANTHER" id="PTHR34606">
    <property type="entry name" value="BON DOMAIN-CONTAINING PROTEIN"/>
    <property type="match status" value="1"/>
</dbReference>
<geneLocation type="plasmid" evidence="5 7">
    <name>8</name>
</geneLocation>
<dbReference type="SMART" id="SM00749">
    <property type="entry name" value="BON"/>
    <property type="match status" value="2"/>
</dbReference>
<keyword evidence="4" id="KW-0449">Lipoprotein</keyword>
<reference evidence="5 7" key="2">
    <citation type="submission" date="2018-12" db="EMBL/GenBank/DDBJ databases">
        <authorList>
            <consortium name="Pathogen Informatics"/>
        </authorList>
    </citation>
    <scope>NUCLEOTIDE SEQUENCE [LARGE SCALE GENOMIC DNA]</scope>
    <source>
        <strain evidence="5 7">NCTC12735</strain>
        <plasmid evidence="7">8</plasmid>
    </source>
</reference>
<organism evidence="4 6">
    <name type="scientific">Legionella adelaidensis</name>
    <dbReference type="NCBI Taxonomy" id="45056"/>
    <lineage>
        <taxon>Bacteria</taxon>
        <taxon>Pseudomonadati</taxon>
        <taxon>Pseudomonadota</taxon>
        <taxon>Gammaproteobacteria</taxon>
        <taxon>Legionellales</taxon>
        <taxon>Legionellaceae</taxon>
        <taxon>Legionella</taxon>
    </lineage>
</organism>
<feature type="signal peptide" evidence="2">
    <location>
        <begin position="1"/>
        <end position="20"/>
    </location>
</feature>
<dbReference type="STRING" id="45056.Lade_2148"/>
<dbReference type="PROSITE" id="PS50914">
    <property type="entry name" value="BON"/>
    <property type="match status" value="2"/>
</dbReference>
<dbReference type="RefSeq" id="WP_058463191.1">
    <property type="nucleotide sequence ID" value="NZ_CAAAHS010000001.1"/>
</dbReference>
<dbReference type="EMBL" id="LNKA01000019">
    <property type="protein sequence ID" value="KTC64854.1"/>
    <property type="molecule type" value="Genomic_DNA"/>
</dbReference>
<name>A0A0W0R199_9GAMM</name>
<proteinExistence type="predicted"/>
<evidence type="ECO:0000259" key="3">
    <source>
        <dbReference type="PROSITE" id="PS50914"/>
    </source>
</evidence>
<dbReference type="InterPro" id="IPR007055">
    <property type="entry name" value="BON_dom"/>
</dbReference>
<dbReference type="Pfam" id="PF04972">
    <property type="entry name" value="BON"/>
    <property type="match status" value="2"/>
</dbReference>
<feature type="chain" id="PRO_5036299174" evidence="2">
    <location>
        <begin position="21"/>
        <end position="185"/>
    </location>
</feature>
<protein>
    <submittedName>
        <fullName evidence="5">21 kDa hemolysin</fullName>
    </submittedName>
    <submittedName>
        <fullName evidence="4">Putative periplasmic or secreted lipoprotein</fullName>
    </submittedName>
</protein>
<evidence type="ECO:0000313" key="4">
    <source>
        <dbReference type="EMBL" id="KTC64854.1"/>
    </source>
</evidence>
<dbReference type="PANTHER" id="PTHR34606:SF4">
    <property type="entry name" value="OUTER MEMBRANE LIPOPROTEIN DOLP"/>
    <property type="match status" value="1"/>
</dbReference>
<keyword evidence="5" id="KW-0614">Plasmid</keyword>
<dbReference type="InterPro" id="IPR014004">
    <property type="entry name" value="Transpt-assoc_nodulatn_dom_bac"/>
</dbReference>
<dbReference type="AlphaFoldDB" id="A0A0W0R199"/>
<evidence type="ECO:0000313" key="6">
    <source>
        <dbReference type="Proteomes" id="UP000054859"/>
    </source>
</evidence>
<evidence type="ECO:0000313" key="5">
    <source>
        <dbReference type="EMBL" id="VEH82975.1"/>
    </source>
</evidence>
<dbReference type="InterPro" id="IPR051686">
    <property type="entry name" value="Lipoprotein_DolP"/>
</dbReference>
<evidence type="ECO:0000313" key="7">
    <source>
        <dbReference type="Proteomes" id="UP000281170"/>
    </source>
</evidence>
<keyword evidence="6" id="KW-1185">Reference proteome</keyword>
<dbReference type="EMBL" id="LR134417">
    <property type="protein sequence ID" value="VEH82975.1"/>
    <property type="molecule type" value="Genomic_DNA"/>
</dbReference>
<feature type="domain" description="BON" evidence="3">
    <location>
        <begin position="41"/>
        <end position="109"/>
    </location>
</feature>
<dbReference type="OrthoDB" id="9783990at2"/>
<evidence type="ECO:0000256" key="1">
    <source>
        <dbReference type="ARBA" id="ARBA00022729"/>
    </source>
</evidence>
<dbReference type="PROSITE" id="PS51257">
    <property type="entry name" value="PROKAR_LIPOPROTEIN"/>
    <property type="match status" value="1"/>
</dbReference>
<reference evidence="4 6" key="1">
    <citation type="submission" date="2015-11" db="EMBL/GenBank/DDBJ databases">
        <title>Identification of large and diverse effector repertoires of 38 Legionella species.</title>
        <authorList>
            <person name="Burstein D."/>
            <person name="Amaro F."/>
            <person name="Zusman T."/>
            <person name="Lifshitz Z."/>
            <person name="Cohen O."/>
            <person name="Gilbert J.A."/>
            <person name="Pupko T."/>
            <person name="Shuman H.A."/>
            <person name="Segal G."/>
        </authorList>
    </citation>
    <scope>NUCLEOTIDE SEQUENCE [LARGE SCALE GENOMIC DNA]</scope>
    <source>
        <strain evidence="4 6">1762-AUS-E</strain>
    </source>
</reference>
<feature type="domain" description="BON" evidence="3">
    <location>
        <begin position="118"/>
        <end position="185"/>
    </location>
</feature>